<dbReference type="EMBL" id="AACB03000002">
    <property type="protein sequence ID" value="KAE8303959.1"/>
    <property type="molecule type" value="Genomic_DNA"/>
</dbReference>
<dbReference type="RefSeq" id="XP_001706659.1">
    <property type="nucleotide sequence ID" value="XM_001706607.1"/>
</dbReference>
<feature type="region of interest" description="Disordered" evidence="2">
    <location>
        <begin position="193"/>
        <end position="243"/>
    </location>
</feature>
<dbReference type="HOGENOM" id="CLU_595089_0_0_1"/>
<dbReference type="AlphaFoldDB" id="A8BJV1"/>
<evidence type="ECO:0000256" key="2">
    <source>
        <dbReference type="SAM" id="MobiDB-lite"/>
    </source>
</evidence>
<protein>
    <submittedName>
        <fullName evidence="3">Uncharacterized protein</fullName>
    </submittedName>
</protein>
<name>A8BJV1_GIAIC</name>
<dbReference type="VEuPathDB" id="GiardiaDB:GL50803_8883"/>
<evidence type="ECO:0000313" key="4">
    <source>
        <dbReference type="Proteomes" id="UP000001548"/>
    </source>
</evidence>
<reference evidence="3 4" key="1">
    <citation type="journal article" date="2007" name="Science">
        <title>Genomic minimalism in the early diverging intestinal parasite Giardia lamblia.</title>
        <authorList>
            <person name="Morrison H.G."/>
            <person name="McArthur A.G."/>
            <person name="Gillin F.D."/>
            <person name="Aley S.B."/>
            <person name="Adam R.D."/>
            <person name="Olsen G.J."/>
            <person name="Best A.A."/>
            <person name="Cande W.Z."/>
            <person name="Chen F."/>
            <person name="Cipriano M.J."/>
            <person name="Davids B.J."/>
            <person name="Dawson S.C."/>
            <person name="Elmendorf H.G."/>
            <person name="Hehl A.B."/>
            <person name="Holder M.E."/>
            <person name="Huse S.M."/>
            <person name="Kim U.U."/>
            <person name="Lasek-Nesselquist E."/>
            <person name="Manning G."/>
            <person name="Nigam A."/>
            <person name="Nixon J.E."/>
            <person name="Palm D."/>
            <person name="Passamaneck N.E."/>
            <person name="Prabhu A."/>
            <person name="Reich C.I."/>
            <person name="Reiner D.S."/>
            <person name="Samuelson J."/>
            <person name="Svard S.G."/>
            <person name="Sogin M.L."/>
        </authorList>
    </citation>
    <scope>NUCLEOTIDE SEQUENCE [LARGE SCALE GENOMIC DNA]</scope>
    <source>
        <strain evidence="3 4">WB C6</strain>
    </source>
</reference>
<keyword evidence="4" id="KW-1185">Reference proteome</keyword>
<feature type="region of interest" description="Disordered" evidence="2">
    <location>
        <begin position="18"/>
        <end position="50"/>
    </location>
</feature>
<dbReference type="PANTHER" id="PTHR37028">
    <property type="entry name" value="UNNAMED PRODUCT-RELATED"/>
    <property type="match status" value="1"/>
</dbReference>
<feature type="compositionally biased region" description="Polar residues" evidence="2">
    <location>
        <begin position="18"/>
        <end position="33"/>
    </location>
</feature>
<proteinExistence type="predicted"/>
<feature type="coiled-coil region" evidence="1">
    <location>
        <begin position="393"/>
        <end position="427"/>
    </location>
</feature>
<dbReference type="OMA" id="RIMSAKC"/>
<dbReference type="PANTHER" id="PTHR37028:SF4">
    <property type="entry name" value="ALMS MOTIF DOMAIN-CONTAINING PROTEIN"/>
    <property type="match status" value="1"/>
</dbReference>
<feature type="compositionally biased region" description="Polar residues" evidence="2">
    <location>
        <begin position="210"/>
        <end position="225"/>
    </location>
</feature>
<sequence length="460" mass="52375">MSGLEAKLQGMLASACQRSVRVSATDQKPSSPRRSTRISGIRPFLPGDTSRQIPGYMLPRETVQQREERLEALKAEREAQELAECTFRPAINPESVYYAGERSGPAYERLYNHALDKQEREQDLFEMGDVLDETVYTFKPQLKAKYVPKSDSSKVVIRMADVPSEMKQCVFKPKLSPTSERICKRKFGDTPVFERLTRPPERPASASDKCPSSANTSINGCTSPDTIEKTGTRGASGGPKRRSTVESFNEFLSRQEYIVAKKQLTASRVNKEELRECTFKPKISETSKLIAQTIGARDPLYERTYSADTRGSSPRRTAGTYPSLDDQDTFIPHINERSKRIMSAKCDIPVYDRLYQDSETQHRLELLKKQQDQLSADGCTFQPAKIANQPEHIASTIKNLDEYMEERKQMRLRMEQERQARADQREDFGECTFKPKIIKAPSSIRKIVSELRKNDIHARL</sequence>
<organism evidence="3 4">
    <name type="scientific">Giardia intestinalis (strain ATCC 50803 / WB clone C6)</name>
    <name type="common">Giardia lamblia</name>
    <dbReference type="NCBI Taxonomy" id="184922"/>
    <lineage>
        <taxon>Eukaryota</taxon>
        <taxon>Metamonada</taxon>
        <taxon>Diplomonadida</taxon>
        <taxon>Hexamitidae</taxon>
        <taxon>Giardiinae</taxon>
        <taxon>Giardia</taxon>
    </lineage>
</organism>
<comment type="caution">
    <text evidence="3">The sequence shown here is derived from an EMBL/GenBank/DDBJ whole genome shotgun (WGS) entry which is preliminary data.</text>
</comment>
<dbReference type="Proteomes" id="UP000001548">
    <property type="component" value="Unassembled WGS sequence"/>
</dbReference>
<gene>
    <name evidence="3" type="ORF">GL50803_008883</name>
</gene>
<dbReference type="GeneID" id="5699550"/>
<keyword evidence="1" id="KW-0175">Coiled coil</keyword>
<evidence type="ECO:0000256" key="1">
    <source>
        <dbReference type="SAM" id="Coils"/>
    </source>
</evidence>
<dbReference type="KEGG" id="gla:GL50803_008883"/>
<evidence type="ECO:0000313" key="3">
    <source>
        <dbReference type="EMBL" id="KAE8303959.1"/>
    </source>
</evidence>
<accession>A8BJV1</accession>